<evidence type="ECO:0000313" key="3">
    <source>
        <dbReference type="Proteomes" id="UP000246171"/>
    </source>
</evidence>
<dbReference type="VEuPathDB" id="FungiDB:BO83DRAFT_18655"/>
<protein>
    <submittedName>
        <fullName evidence="2">Uncharacterized protein</fullName>
    </submittedName>
</protein>
<keyword evidence="3" id="KW-1185">Reference proteome</keyword>
<name>A0A317VKP4_ASPEC</name>
<accession>A0A317VKP4</accession>
<keyword evidence="1" id="KW-0472">Membrane</keyword>
<evidence type="ECO:0000313" key="2">
    <source>
        <dbReference type="EMBL" id="PWY74913.1"/>
    </source>
</evidence>
<keyword evidence="1" id="KW-1133">Transmembrane helix</keyword>
<feature type="transmembrane region" description="Helical" evidence="1">
    <location>
        <begin position="25"/>
        <end position="42"/>
    </location>
</feature>
<dbReference type="EMBL" id="MSFU01000010">
    <property type="protein sequence ID" value="PWY74913.1"/>
    <property type="molecule type" value="Genomic_DNA"/>
</dbReference>
<evidence type="ECO:0000256" key="1">
    <source>
        <dbReference type="SAM" id="Phobius"/>
    </source>
</evidence>
<dbReference type="GeneID" id="37048473"/>
<comment type="caution">
    <text evidence="2">The sequence shown here is derived from an EMBL/GenBank/DDBJ whole genome shotgun (WGS) entry which is preliminary data.</text>
</comment>
<organism evidence="2 3">
    <name type="scientific">Aspergillus eucalypticola (strain CBS 122712 / IBT 29274)</name>
    <dbReference type="NCBI Taxonomy" id="1448314"/>
    <lineage>
        <taxon>Eukaryota</taxon>
        <taxon>Fungi</taxon>
        <taxon>Dikarya</taxon>
        <taxon>Ascomycota</taxon>
        <taxon>Pezizomycotina</taxon>
        <taxon>Eurotiomycetes</taxon>
        <taxon>Eurotiomycetidae</taxon>
        <taxon>Eurotiales</taxon>
        <taxon>Aspergillaceae</taxon>
        <taxon>Aspergillus</taxon>
        <taxon>Aspergillus subgen. Circumdati</taxon>
    </lineage>
</organism>
<proteinExistence type="predicted"/>
<gene>
    <name evidence="2" type="ORF">BO83DRAFT_18655</name>
</gene>
<dbReference type="RefSeq" id="XP_025389008.1">
    <property type="nucleotide sequence ID" value="XM_025526511.1"/>
</dbReference>
<reference evidence="2" key="1">
    <citation type="submission" date="2016-12" db="EMBL/GenBank/DDBJ databases">
        <title>The genomes of Aspergillus section Nigri reveals drivers in fungal speciation.</title>
        <authorList>
            <consortium name="DOE Joint Genome Institute"/>
            <person name="Vesth T.C."/>
            <person name="Nybo J."/>
            <person name="Theobald S."/>
            <person name="Brandl J."/>
            <person name="Frisvad J.C."/>
            <person name="Nielsen K.F."/>
            <person name="Lyhne E.K."/>
            <person name="Kogle M.E."/>
            <person name="Kuo A."/>
            <person name="Riley R."/>
            <person name="Clum A."/>
            <person name="Nolan M."/>
            <person name="Lipzen A."/>
            <person name="Salamov A."/>
            <person name="Henrissat B."/>
            <person name="Wiebenga A."/>
            <person name="De vries R.P."/>
            <person name="Grigoriev I.V."/>
            <person name="Mortensen U.H."/>
            <person name="Andersen M.R."/>
            <person name="Baker S.E."/>
        </authorList>
    </citation>
    <scope>NUCLEOTIDE SEQUENCE</scope>
    <source>
        <strain evidence="2">CBS 122712</strain>
    </source>
</reference>
<keyword evidence="1" id="KW-0812">Transmembrane</keyword>
<sequence>MLVPSTIRTLPIFSPSLFCLPSPPLLLLSAFLLIHSHLSFILDPLRTFRPTRVWGWWMLHLIDNLFPPHLPPRSLSLSSSSLSTSIWHFPLFSYSTAPSYISSPHLSLSLSLTYSLLLPLHHLISSHSTTFPSHTILPLTTLLSYLYRPCSLLPCTPLSTLHCLPR</sequence>
<dbReference type="Proteomes" id="UP000246171">
    <property type="component" value="Unassembled WGS sequence"/>
</dbReference>
<dbReference type="AlphaFoldDB" id="A0A317VKP4"/>